<evidence type="ECO:0000256" key="3">
    <source>
        <dbReference type="ARBA" id="ARBA00022448"/>
    </source>
</evidence>
<feature type="compositionally biased region" description="Polar residues" evidence="8">
    <location>
        <begin position="265"/>
        <end position="285"/>
    </location>
</feature>
<feature type="domain" description="Sec16 central conserved" evidence="10">
    <location>
        <begin position="680"/>
        <end position="815"/>
    </location>
</feature>
<feature type="compositionally biased region" description="Polar residues" evidence="8">
    <location>
        <begin position="560"/>
        <end position="569"/>
    </location>
</feature>
<feature type="region of interest" description="Disordered" evidence="8">
    <location>
        <begin position="434"/>
        <end position="569"/>
    </location>
</feature>
<name>A0ABP1D978_9APHY</name>
<keyword evidence="7" id="KW-0653">Protein transport</keyword>
<feature type="compositionally biased region" description="Low complexity" evidence="8">
    <location>
        <begin position="1620"/>
        <end position="1637"/>
    </location>
</feature>
<keyword evidence="3 7" id="KW-0813">Transport</keyword>
<feature type="compositionally biased region" description="Polar residues" evidence="8">
    <location>
        <begin position="511"/>
        <end position="529"/>
    </location>
</feature>
<evidence type="ECO:0000256" key="4">
    <source>
        <dbReference type="ARBA" id="ARBA00022824"/>
    </source>
</evidence>
<feature type="region of interest" description="Disordered" evidence="8">
    <location>
        <begin position="1550"/>
        <end position="1654"/>
    </location>
</feature>
<feature type="domain" description="Sec16 Sec23-binding" evidence="9">
    <location>
        <begin position="899"/>
        <end position="1244"/>
    </location>
</feature>
<sequence length="1676" mass="176795">MSVVEEAASLFGTTDTANDPFAATLADDANPPDLQTGSELFSGQNYDSAAGFFGSNTSTGFGDYATAVGATNGTTGYANPQGSGTVAHSSYDYAAAPAADSGVSSHVQQTYGGVVNGQQGGYSSYEPAQANHSVNGIYHNSGQYTNSYEPSQYSYNPAPAAYQPPAPTQGSTTYDAYAPTQPSPGSASHPTYDPYKPAQAYAPQNPQRPVDAPVQYAPPTGTTPQTSFTADVPPPLPSASAYRPKTRNAYDPPLPPPKPSKRTHAWQTQTSPSMQTSYALPNTGVQPILSPPPPPRTVVRQHTSPPTQSAVAPQYAANAYAQITPHVTTPPAPGPPSDHYDTLSSQKDVPSTNVYSPASSQWIQPSANHSVEPSTYKPSERSPPAGYAPFVAPSAPYSQPPNTVESNHSPVTQAVNELFHANDEANLAQLTTPPIENAAPQSDDAHRETSADFSSGADSKWMEAIRPRSALAESSSGAKPSSPPIPSYHPVSNGFGHSPPSRDLSPVRTKSPGSASVRSWASGKRQNLVVSPPPQPEESSQPAPSRSMYDPPIIPHTQRTRSPSVMSTRSFTGRNVYGQYAPSSASDSSAARDRSMSNASLLSVASSVRDPYAPSLYSHSRQQSMDETLHGPSLRPPSVDHSLTAPYGSQVLSAASRAPYAPSPSLLGTNDPLGRASARVPVVSFGFGGKLVTCFHGSSSLNTGFDVALSSRPSTDVHLRILHDVIPESAFNASSAQFPGPLFCDPGTPSTSIIGTGAAAQTKAKKARVIKYLEDRAEEISQGIGYLQHGDAEGKQAEAKQVLIKLLRIMVENDGRLSGSSQIDAAVRAALVPYISTTDVSTDGLKTAVSLGFPRVGDSHPGLADLPSASYPGLGSLSQDSSDATVAVHALRSSNLDRIHDLLIRGERRAAFQYAADEKLWAHAMVIASSVDKEAWKEVVSEFVRTELTSAPGVNGVDAKSSALNGRESLKVAYSLFAGQGAASVQELLPPKLLVNGLHSMQTLQPVQSLQPPQSQGPTITPMTPNFPKPVATGPIPLEILSRWPETASMMISSPLSSETSAALTALGDQLAANGWTEAAHSCYLLSPQTSPFGGVGVPSCRVHLISANPATVPNFWKDSDAILFSEIVEFALSLTPQTKGQEAFAGLPHLQAYRLIRATSLAEMGHDQLANRYCEAISQSVGRSSPYIHTVLVQQLKGLEERLVAAPHGDKSGSWITSKMAKPSLDKLGNWLEGRLTSFIAGEADSPLTEDPRARDRAIGGPFAHYSTISSATSSTIPSPQRSTTDLTEIPPTPPYRTGSAMALRSSAGAHVPINRSSSAMDYIRRKASPVPRVSSASATTATFPSAPSFPLHDSYLGLNGGTPKTNQIQSGSRMTELHLQEELSPETPSSSHTGWGWSASDSAVPTPTATSFIKTETTILASSEGFISLMDDPALALTPSPAPSSLGRTPSTSSDAGWDEEDDLGLSTSRKSKPSEKSDLQKSTPSTAETTKEEPAKSEERPDIKQTASGGWLSRLWRRGDTPAPIKANLGDQTTFYYDKDLKRWVNKNAGAEAAKPSPPPPPPRSQTTSPGTANSRVQHGPSPGPPPPARPATAIDLSEPPKKPPMRVRSNLVPVETASAPTTPAASTMSPLTPMAGPLTPGLNGPPSARLKAQTKRNIRNRYVDVFQQQGAA</sequence>
<feature type="region of interest" description="Disordered" evidence="8">
    <location>
        <begin position="613"/>
        <end position="645"/>
    </location>
</feature>
<gene>
    <name evidence="11" type="ORF">GFSPODELE1_LOCUS4999</name>
</gene>
<feature type="compositionally biased region" description="Low complexity" evidence="8">
    <location>
        <begin position="1271"/>
        <end position="1281"/>
    </location>
</feature>
<reference evidence="12" key="1">
    <citation type="submission" date="2024-04" db="EMBL/GenBank/DDBJ databases">
        <authorList>
            <person name="Shaw F."/>
            <person name="Minotto A."/>
        </authorList>
    </citation>
    <scope>NUCLEOTIDE SEQUENCE [LARGE SCALE GENOMIC DNA]</scope>
</reference>
<comment type="subcellular location">
    <subcellularLocation>
        <location evidence="1">Endoplasmic reticulum membrane</location>
        <topology evidence="1">Peripheral membrane protein</topology>
        <orientation evidence="1">Cytoplasmic side</orientation>
    </subcellularLocation>
</comment>
<feature type="region of interest" description="Disordered" evidence="8">
    <location>
        <begin position="1440"/>
        <end position="1536"/>
    </location>
</feature>
<comment type="function">
    <text evidence="6 7">Involved in the initiation of assembly of the COPII coat required for the formation of transport vesicles from the endoplasmic reticulum (ER) and the selection of cargo molecules. Also involved in autophagy.</text>
</comment>
<keyword evidence="12" id="KW-1185">Reference proteome</keyword>
<dbReference type="CDD" id="cd09233">
    <property type="entry name" value="ACE1-Sec16-like"/>
    <property type="match status" value="1"/>
</dbReference>
<feature type="region of interest" description="Disordered" evidence="8">
    <location>
        <begin position="1360"/>
        <end position="1408"/>
    </location>
</feature>
<dbReference type="InterPro" id="IPR024298">
    <property type="entry name" value="Sec16_Sec23-bd"/>
</dbReference>
<dbReference type="Pfam" id="PF12932">
    <property type="entry name" value="Sec16"/>
    <property type="match status" value="1"/>
</dbReference>
<dbReference type="Pfam" id="PF12931">
    <property type="entry name" value="TPR_Sec16"/>
    <property type="match status" value="1"/>
</dbReference>
<feature type="compositionally biased region" description="Polar residues" evidence="8">
    <location>
        <begin position="220"/>
        <end position="229"/>
    </location>
</feature>
<feature type="compositionally biased region" description="Polar residues" evidence="8">
    <location>
        <begin position="1388"/>
        <end position="1408"/>
    </location>
</feature>
<feature type="compositionally biased region" description="Polar residues" evidence="8">
    <location>
        <begin position="396"/>
        <end position="408"/>
    </location>
</feature>
<evidence type="ECO:0000313" key="12">
    <source>
        <dbReference type="Proteomes" id="UP001497453"/>
    </source>
</evidence>
<feature type="compositionally biased region" description="Polar residues" evidence="8">
    <location>
        <begin position="300"/>
        <end position="309"/>
    </location>
</feature>
<keyword evidence="7" id="KW-0072">Autophagy</keyword>
<evidence type="ECO:0000256" key="5">
    <source>
        <dbReference type="ARBA" id="ARBA00022892"/>
    </source>
</evidence>
<evidence type="ECO:0000256" key="6">
    <source>
        <dbReference type="ARBA" id="ARBA00024687"/>
    </source>
</evidence>
<dbReference type="Gene3D" id="1.25.40.1030">
    <property type="match status" value="1"/>
</dbReference>
<feature type="compositionally biased region" description="Low complexity" evidence="8">
    <location>
        <begin position="150"/>
        <end position="161"/>
    </location>
</feature>
<feature type="region of interest" description="Disordered" evidence="8">
    <location>
        <begin position="14"/>
        <end position="41"/>
    </location>
</feature>
<evidence type="ECO:0000256" key="2">
    <source>
        <dbReference type="ARBA" id="ARBA00005927"/>
    </source>
</evidence>
<feature type="compositionally biased region" description="Polar residues" evidence="8">
    <location>
        <begin position="342"/>
        <end position="377"/>
    </location>
</feature>
<proteinExistence type="inferred from homology"/>
<feature type="compositionally biased region" description="Polar residues" evidence="8">
    <location>
        <begin position="617"/>
        <end position="626"/>
    </location>
</feature>
<evidence type="ECO:0000313" key="11">
    <source>
        <dbReference type="EMBL" id="CAL1704425.1"/>
    </source>
</evidence>
<accession>A0ABP1D978</accession>
<feature type="compositionally biased region" description="Polar residues" evidence="8">
    <location>
        <begin position="133"/>
        <end position="149"/>
    </location>
</feature>
<dbReference type="Proteomes" id="UP001497453">
    <property type="component" value="Chromosome 3"/>
</dbReference>
<feature type="region of interest" description="Disordered" evidence="8">
    <location>
        <begin position="133"/>
        <end position="310"/>
    </location>
</feature>
<evidence type="ECO:0000259" key="10">
    <source>
        <dbReference type="Pfam" id="PF12932"/>
    </source>
</evidence>
<feature type="region of interest" description="Disordered" evidence="8">
    <location>
        <begin position="325"/>
        <end position="408"/>
    </location>
</feature>
<dbReference type="PANTHER" id="PTHR13402">
    <property type="entry name" value="RGPR-RELATED"/>
    <property type="match status" value="1"/>
</dbReference>
<evidence type="ECO:0000259" key="9">
    <source>
        <dbReference type="Pfam" id="PF12931"/>
    </source>
</evidence>
<keyword evidence="7" id="KW-0472">Membrane</keyword>
<feature type="region of interest" description="Disordered" evidence="8">
    <location>
        <begin position="1271"/>
        <end position="1301"/>
    </location>
</feature>
<dbReference type="InterPro" id="IPR024340">
    <property type="entry name" value="Sec16_CCD"/>
</dbReference>
<feature type="compositionally biased region" description="Basic and acidic residues" evidence="8">
    <location>
        <begin position="1492"/>
        <end position="1506"/>
    </location>
</feature>
<keyword evidence="4 7" id="KW-0256">Endoplasmic reticulum</keyword>
<keyword evidence="5 7" id="KW-0931">ER-Golgi transport</keyword>
<organism evidence="11 12">
    <name type="scientific">Somion occarium</name>
    <dbReference type="NCBI Taxonomy" id="3059160"/>
    <lineage>
        <taxon>Eukaryota</taxon>
        <taxon>Fungi</taxon>
        <taxon>Dikarya</taxon>
        <taxon>Basidiomycota</taxon>
        <taxon>Agaricomycotina</taxon>
        <taxon>Agaricomycetes</taxon>
        <taxon>Polyporales</taxon>
        <taxon>Cerrenaceae</taxon>
        <taxon>Somion</taxon>
    </lineage>
</organism>
<evidence type="ECO:0000256" key="8">
    <source>
        <dbReference type="SAM" id="MobiDB-lite"/>
    </source>
</evidence>
<dbReference type="PANTHER" id="PTHR13402:SF6">
    <property type="entry name" value="SECRETORY 16, ISOFORM I"/>
    <property type="match status" value="1"/>
</dbReference>
<dbReference type="EMBL" id="OZ037946">
    <property type="protein sequence ID" value="CAL1704425.1"/>
    <property type="molecule type" value="Genomic_DNA"/>
</dbReference>
<feature type="compositionally biased region" description="Polar residues" evidence="8">
    <location>
        <begin position="1364"/>
        <end position="1375"/>
    </location>
</feature>
<evidence type="ECO:0000256" key="7">
    <source>
        <dbReference type="RuleBase" id="RU364101"/>
    </source>
</evidence>
<comment type="similarity">
    <text evidence="2 7">Belongs to the SEC16 family.</text>
</comment>
<protein>
    <recommendedName>
        <fullName evidence="7">Protein transport protein sec16</fullName>
    </recommendedName>
</protein>
<evidence type="ECO:0000256" key="1">
    <source>
        <dbReference type="ARBA" id="ARBA00004397"/>
    </source>
</evidence>